<reference evidence="1 2" key="1">
    <citation type="submission" date="2022-06" db="EMBL/GenBank/DDBJ databases">
        <title>Draft genome sequence of type strain Streptomyces rubrisoli DSM 42083.</title>
        <authorList>
            <person name="Duangmal K."/>
            <person name="Klaysubun C."/>
        </authorList>
    </citation>
    <scope>NUCLEOTIDE SEQUENCE [LARGE SCALE GENOMIC DNA]</scope>
    <source>
        <strain evidence="1 2">DSM 42083</strain>
    </source>
</reference>
<dbReference type="Proteomes" id="UP001206206">
    <property type="component" value="Unassembled WGS sequence"/>
</dbReference>
<dbReference type="EMBL" id="JANFNH010000033">
    <property type="protein sequence ID" value="MCQ4044877.1"/>
    <property type="molecule type" value="Genomic_DNA"/>
</dbReference>
<comment type="caution">
    <text evidence="1">The sequence shown here is derived from an EMBL/GenBank/DDBJ whole genome shotgun (WGS) entry which is preliminary data.</text>
</comment>
<keyword evidence="2" id="KW-1185">Reference proteome</keyword>
<gene>
    <name evidence="1" type="ORF">NON19_23310</name>
</gene>
<sequence length="90" mass="10213">MQSMLLYGDLESGKFAYDFDGLHVQRAYWITRVGAVFLGLLDLAAPVLGWNDWDEEGLALRARFDPVAEEAARRYNALIEEAMSKRSSWA</sequence>
<proteinExistence type="predicted"/>
<organism evidence="1 2">
    <name type="scientific">Streptantibioticus rubrisoli</name>
    <dbReference type="NCBI Taxonomy" id="1387313"/>
    <lineage>
        <taxon>Bacteria</taxon>
        <taxon>Bacillati</taxon>
        <taxon>Actinomycetota</taxon>
        <taxon>Actinomycetes</taxon>
        <taxon>Kitasatosporales</taxon>
        <taxon>Streptomycetaceae</taxon>
        <taxon>Streptantibioticus</taxon>
    </lineage>
</organism>
<name>A0ABT1PHN1_9ACTN</name>
<evidence type="ECO:0000313" key="1">
    <source>
        <dbReference type="EMBL" id="MCQ4044877.1"/>
    </source>
</evidence>
<accession>A0ABT1PHN1</accession>
<protein>
    <submittedName>
        <fullName evidence="1">Uncharacterized protein</fullName>
    </submittedName>
</protein>
<evidence type="ECO:0000313" key="2">
    <source>
        <dbReference type="Proteomes" id="UP001206206"/>
    </source>
</evidence>
<dbReference type="RefSeq" id="WP_255930936.1">
    <property type="nucleotide sequence ID" value="NZ_JANFNH010000033.1"/>
</dbReference>